<keyword evidence="1" id="KW-1133">Transmembrane helix</keyword>
<evidence type="ECO:0000256" key="1">
    <source>
        <dbReference type="SAM" id="Phobius"/>
    </source>
</evidence>
<reference evidence="3" key="1">
    <citation type="submission" date="2020-12" db="EMBL/GenBank/DDBJ databases">
        <authorList>
            <person name="Huq M.A."/>
        </authorList>
    </citation>
    <scope>NUCLEOTIDE SEQUENCE</scope>
    <source>
        <strain evidence="3">MAHUQ-46</strain>
    </source>
</reference>
<name>A0A934J5X9_9BACL</name>
<dbReference type="EMBL" id="JAELUP010000016">
    <property type="protein sequence ID" value="MBJ6360995.1"/>
    <property type="molecule type" value="Genomic_DNA"/>
</dbReference>
<feature type="transmembrane region" description="Helical" evidence="1">
    <location>
        <begin position="215"/>
        <end position="237"/>
    </location>
</feature>
<feature type="transmembrane region" description="Helical" evidence="1">
    <location>
        <begin position="258"/>
        <end position="276"/>
    </location>
</feature>
<keyword evidence="4" id="KW-1185">Reference proteome</keyword>
<dbReference type="Gene3D" id="2.30.42.10">
    <property type="match status" value="1"/>
</dbReference>
<accession>A0A934J5X9</accession>
<dbReference type="SUPFAM" id="SSF50156">
    <property type="entry name" value="PDZ domain-like"/>
    <property type="match status" value="1"/>
</dbReference>
<dbReference type="InterPro" id="IPR036034">
    <property type="entry name" value="PDZ_sf"/>
</dbReference>
<evidence type="ECO:0000313" key="3">
    <source>
        <dbReference type="EMBL" id="MBJ6360995.1"/>
    </source>
</evidence>
<feature type="transmembrane region" description="Helical" evidence="1">
    <location>
        <begin position="107"/>
        <end position="125"/>
    </location>
</feature>
<dbReference type="AlphaFoldDB" id="A0A934J5X9"/>
<dbReference type="InterPro" id="IPR041489">
    <property type="entry name" value="PDZ_6"/>
</dbReference>
<feature type="domain" description="PDZ" evidence="2">
    <location>
        <begin position="318"/>
        <end position="357"/>
    </location>
</feature>
<keyword evidence="1" id="KW-0472">Membrane</keyword>
<dbReference type="Pfam" id="PF17820">
    <property type="entry name" value="PDZ_6"/>
    <property type="match status" value="1"/>
</dbReference>
<feature type="transmembrane region" description="Helical" evidence="1">
    <location>
        <begin position="12"/>
        <end position="36"/>
    </location>
</feature>
<feature type="transmembrane region" description="Helical" evidence="1">
    <location>
        <begin position="82"/>
        <end position="100"/>
    </location>
</feature>
<keyword evidence="1" id="KW-0812">Transmembrane</keyword>
<dbReference type="Proteomes" id="UP000640274">
    <property type="component" value="Unassembled WGS sequence"/>
</dbReference>
<evidence type="ECO:0000313" key="4">
    <source>
        <dbReference type="Proteomes" id="UP000640274"/>
    </source>
</evidence>
<protein>
    <submittedName>
        <fullName evidence="3">PDZ domain-containing protein</fullName>
    </submittedName>
</protein>
<comment type="caution">
    <text evidence="3">The sequence shown here is derived from an EMBL/GenBank/DDBJ whole genome shotgun (WGS) entry which is preliminary data.</text>
</comment>
<feature type="transmembrane region" description="Helical" evidence="1">
    <location>
        <begin position="184"/>
        <end position="203"/>
    </location>
</feature>
<proteinExistence type="predicted"/>
<sequence>MQLTFEILRQTGVAALGLLQQPFYYIAVLLMVLQFLRQTRTERKLFHVRLHVWPLLLLRAMLLGLAVGACVSLLSFGLGAAVTMQTIYWLWAVAGILVLFRVRYLCFAYSAGIIGILHSVAGWLEPQALGKAAAPFVESLQSLDIPGLLILIALLHLAEAWLVRLQSTELASPLFLAGKRGKLIGGYQLQGYWPIPLLLLVPAQAGTGADAILPWAPLLGGTALAGSWTMLGVPMVVGFSELTRSLLPEQRARQTAKALLYYSLILGAVAAVAAWWPPLTLVAALCALLLHEAIGWISAAAEQKRSPYYVHSDQGLRVLAVVPGSPAEALGIVPGEIIYKVNGYTTQTPDVFHRALHVNSAFCKLEVINHEGHSKFLQRARFAGEHHQLGIILAPDESSGYYAAAKPASLIELFARKPAAKSRDTTSSM</sequence>
<feature type="transmembrane region" description="Helical" evidence="1">
    <location>
        <begin position="145"/>
        <end position="163"/>
    </location>
</feature>
<evidence type="ECO:0000259" key="2">
    <source>
        <dbReference type="Pfam" id="PF17820"/>
    </source>
</evidence>
<feature type="transmembrane region" description="Helical" evidence="1">
    <location>
        <begin position="56"/>
        <end position="76"/>
    </location>
</feature>
<gene>
    <name evidence="3" type="ORF">JFN88_06640</name>
</gene>
<organism evidence="3 4">
    <name type="scientific">Paenibacillus roseus</name>
    <dbReference type="NCBI Taxonomy" id="2798579"/>
    <lineage>
        <taxon>Bacteria</taxon>
        <taxon>Bacillati</taxon>
        <taxon>Bacillota</taxon>
        <taxon>Bacilli</taxon>
        <taxon>Bacillales</taxon>
        <taxon>Paenibacillaceae</taxon>
        <taxon>Paenibacillus</taxon>
    </lineage>
</organism>